<dbReference type="Proteomes" id="UP000222824">
    <property type="component" value="Unassembled WGS sequence"/>
</dbReference>
<gene>
    <name evidence="2" type="ORF">DJ69_00745</name>
</gene>
<accession>A0A2G1WNB7</accession>
<evidence type="ECO:0000313" key="2">
    <source>
        <dbReference type="EMBL" id="PHQ40466.1"/>
    </source>
</evidence>
<protein>
    <submittedName>
        <fullName evidence="2">Uncharacterized protein</fullName>
    </submittedName>
</protein>
<evidence type="ECO:0000256" key="1">
    <source>
        <dbReference type="SAM" id="MobiDB-lite"/>
    </source>
</evidence>
<keyword evidence="3" id="KW-1185">Reference proteome</keyword>
<dbReference type="AlphaFoldDB" id="A0A2G1WNB7"/>
<sequence>MSRDSPSRRTRRPDRYTGPVPPHRVPSWRATAALAALPVLALAIAAFPTASAFVAAAVSGGVAGAALHRRYPDAFDRVFDRSPSAPGDEGVGTADG</sequence>
<name>A0A2G1WNB7_9EURY</name>
<feature type="region of interest" description="Disordered" evidence="1">
    <location>
        <begin position="1"/>
        <end position="24"/>
    </location>
</feature>
<proteinExistence type="predicted"/>
<evidence type="ECO:0000313" key="3">
    <source>
        <dbReference type="Proteomes" id="UP000222824"/>
    </source>
</evidence>
<organism evidence="2 3">
    <name type="scientific">Halorubrum persicum</name>
    <dbReference type="NCBI Taxonomy" id="1383844"/>
    <lineage>
        <taxon>Archaea</taxon>
        <taxon>Methanobacteriati</taxon>
        <taxon>Methanobacteriota</taxon>
        <taxon>Stenosarchaea group</taxon>
        <taxon>Halobacteria</taxon>
        <taxon>Halobacteriales</taxon>
        <taxon>Haloferacaceae</taxon>
        <taxon>Halorubrum</taxon>
    </lineage>
</organism>
<dbReference type="EMBL" id="NHOA01000006">
    <property type="protein sequence ID" value="PHQ40466.1"/>
    <property type="molecule type" value="Genomic_DNA"/>
</dbReference>
<reference evidence="2 3" key="1">
    <citation type="journal article" date="2014" name="Front. Microbiol.">
        <title>Population and genomic analysis of the genus Halorubrum.</title>
        <authorList>
            <person name="Fullmer M.S."/>
            <person name="Soucy S.M."/>
            <person name="Swithers K.S."/>
            <person name="Makkay A.M."/>
            <person name="Wheeler R."/>
            <person name="Ventosa A."/>
            <person name="Gogarten J.P."/>
            <person name="Papke R.T."/>
        </authorList>
    </citation>
    <scope>NUCLEOTIDE SEQUENCE [LARGE SCALE GENOMIC DNA]</scope>
    <source>
        <strain evidence="2 3">C49</strain>
    </source>
</reference>
<comment type="caution">
    <text evidence="2">The sequence shown here is derived from an EMBL/GenBank/DDBJ whole genome shotgun (WGS) entry which is preliminary data.</text>
</comment>